<sequence>MHTTAASIDRTGFTPYQLAFDRLPQNPCDRSRTKFKFSRPNDYWDQLPKFKHYVNEMGVPIFSINSCWLLHDSLSSDIM</sequence>
<gene>
    <name evidence="1" type="ORF">GPM918_LOCUS22554</name>
    <name evidence="2" type="ORF">SRO942_LOCUS22550</name>
</gene>
<keyword evidence="3" id="KW-1185">Reference proteome</keyword>
<evidence type="ECO:0000313" key="2">
    <source>
        <dbReference type="EMBL" id="CAF3942296.1"/>
    </source>
</evidence>
<dbReference type="EMBL" id="CAJOBC010007767">
    <property type="protein sequence ID" value="CAF3942296.1"/>
    <property type="molecule type" value="Genomic_DNA"/>
</dbReference>
<reference evidence="1" key="1">
    <citation type="submission" date="2021-02" db="EMBL/GenBank/DDBJ databases">
        <authorList>
            <person name="Nowell W R."/>
        </authorList>
    </citation>
    <scope>NUCLEOTIDE SEQUENCE</scope>
</reference>
<dbReference type="EMBL" id="CAJNOQ010007768">
    <property type="protein sequence ID" value="CAF1178186.1"/>
    <property type="molecule type" value="Genomic_DNA"/>
</dbReference>
<dbReference type="AlphaFoldDB" id="A0A814UNQ1"/>
<dbReference type="Proteomes" id="UP000663829">
    <property type="component" value="Unassembled WGS sequence"/>
</dbReference>
<evidence type="ECO:0000313" key="1">
    <source>
        <dbReference type="EMBL" id="CAF1178186.1"/>
    </source>
</evidence>
<comment type="caution">
    <text evidence="1">The sequence shown here is derived from an EMBL/GenBank/DDBJ whole genome shotgun (WGS) entry which is preliminary data.</text>
</comment>
<evidence type="ECO:0000313" key="3">
    <source>
        <dbReference type="Proteomes" id="UP000663829"/>
    </source>
</evidence>
<proteinExistence type="predicted"/>
<name>A0A814UNQ1_9BILA</name>
<dbReference type="Proteomes" id="UP000681722">
    <property type="component" value="Unassembled WGS sequence"/>
</dbReference>
<accession>A0A814UNQ1</accession>
<protein>
    <submittedName>
        <fullName evidence="1">Uncharacterized protein</fullName>
    </submittedName>
</protein>
<organism evidence="1 3">
    <name type="scientific">Didymodactylos carnosus</name>
    <dbReference type="NCBI Taxonomy" id="1234261"/>
    <lineage>
        <taxon>Eukaryota</taxon>
        <taxon>Metazoa</taxon>
        <taxon>Spiralia</taxon>
        <taxon>Gnathifera</taxon>
        <taxon>Rotifera</taxon>
        <taxon>Eurotatoria</taxon>
        <taxon>Bdelloidea</taxon>
        <taxon>Philodinida</taxon>
        <taxon>Philodinidae</taxon>
        <taxon>Didymodactylos</taxon>
    </lineage>
</organism>
<dbReference type="OrthoDB" id="116216at2759"/>